<evidence type="ECO:0000256" key="1">
    <source>
        <dbReference type="SAM" id="MobiDB-lite"/>
    </source>
</evidence>
<dbReference type="NCBIfam" id="TIGR01714">
    <property type="entry name" value="phage_rep_org_N"/>
    <property type="match status" value="1"/>
</dbReference>
<feature type="domain" description="Phage replisome organiser N-terminal" evidence="3">
    <location>
        <begin position="13"/>
        <end position="127"/>
    </location>
</feature>
<evidence type="ECO:0000313" key="4">
    <source>
        <dbReference type="EMBL" id="DAF64710.1"/>
    </source>
</evidence>
<name>A0A8S5TNJ9_9CAUD</name>
<evidence type="ECO:0000259" key="3">
    <source>
        <dbReference type="Pfam" id="PF09681"/>
    </source>
</evidence>
<dbReference type="PANTHER" id="PTHR37293">
    <property type="entry name" value="PHAGE REPLICATION PROTEIN-RELATED"/>
    <property type="match status" value="1"/>
</dbReference>
<proteinExistence type="predicted"/>
<dbReference type="InterPro" id="IPR034829">
    <property type="entry name" value="DnaD-like_sf"/>
</dbReference>
<reference evidence="4" key="1">
    <citation type="journal article" date="2021" name="Proc. Natl. Acad. Sci. U.S.A.">
        <title>A Catalog of Tens of Thousands of Viruses from Human Metagenomes Reveals Hidden Associations with Chronic Diseases.</title>
        <authorList>
            <person name="Tisza M.J."/>
            <person name="Buck C.B."/>
        </authorList>
    </citation>
    <scope>NUCLEOTIDE SEQUENCE</scope>
    <source>
        <strain evidence="4">Ct7dP4</strain>
    </source>
</reference>
<feature type="domain" description="DnaB/C C-terminal" evidence="2">
    <location>
        <begin position="185"/>
        <end position="247"/>
    </location>
</feature>
<dbReference type="InterPro" id="IPR006343">
    <property type="entry name" value="DnaB/C_C"/>
</dbReference>
<dbReference type="Gene3D" id="1.10.10.630">
    <property type="entry name" value="DnaD domain-like"/>
    <property type="match status" value="1"/>
</dbReference>
<dbReference type="PANTHER" id="PTHR37293:SF5">
    <property type="entry name" value="DNA REPLICATION PROTEIN"/>
    <property type="match status" value="1"/>
</dbReference>
<feature type="compositionally biased region" description="Basic and acidic residues" evidence="1">
    <location>
        <begin position="281"/>
        <end position="303"/>
    </location>
</feature>
<feature type="region of interest" description="Disordered" evidence="1">
    <location>
        <begin position="250"/>
        <end position="303"/>
    </location>
</feature>
<dbReference type="InterPro" id="IPR053162">
    <property type="entry name" value="DnaD"/>
</dbReference>
<dbReference type="EMBL" id="BK032866">
    <property type="protein sequence ID" value="DAF64710.1"/>
    <property type="molecule type" value="Genomic_DNA"/>
</dbReference>
<dbReference type="NCBIfam" id="TIGR01446">
    <property type="entry name" value="DnaD_dom"/>
    <property type="match status" value="1"/>
</dbReference>
<feature type="compositionally biased region" description="Polar residues" evidence="1">
    <location>
        <begin position="257"/>
        <end position="280"/>
    </location>
</feature>
<dbReference type="SUPFAM" id="SSF158499">
    <property type="entry name" value="DnaD domain-like"/>
    <property type="match status" value="1"/>
</dbReference>
<accession>A0A8S5TNJ9</accession>
<organism evidence="4">
    <name type="scientific">Siphoviridae sp. ct7dP4</name>
    <dbReference type="NCBI Taxonomy" id="2827787"/>
    <lineage>
        <taxon>Viruses</taxon>
        <taxon>Duplodnaviria</taxon>
        <taxon>Heunggongvirae</taxon>
        <taxon>Uroviricota</taxon>
        <taxon>Caudoviricetes</taxon>
    </lineage>
</organism>
<sequence length="303" mass="35342">MVMRMSDNKKYYYLRVKENFYDSDEMIILESMPDGFLYSNILIKLYLRSLKNNGKLMFNDRIPFNSEMLSKITRHPVAVVEKAVSIFKEMNLIDVLDNGAIFMLDIESFIGKSNTEADRKRDYRRRIEKEKQKLLLGHLSGQMSDEHPPELEIEKEKEIEIDIEKDLEKNTLKIIVDEYQSRISPIDGIQFETLKEFITLDGMEPDVVLKAISLAADNGKRNFSYIRAILQNWKNDGLLSIAAVNERERKFQESKTKGQPTKQQSNVPDWSKPNYTNQTSDQEKKALEEAKNKMLQKLEKDGK</sequence>
<dbReference type="Pfam" id="PF07261">
    <property type="entry name" value="DnaB_2"/>
    <property type="match status" value="1"/>
</dbReference>
<dbReference type="Pfam" id="PF09681">
    <property type="entry name" value="Phage_rep_org_N"/>
    <property type="match status" value="1"/>
</dbReference>
<evidence type="ECO:0000259" key="2">
    <source>
        <dbReference type="Pfam" id="PF07261"/>
    </source>
</evidence>
<dbReference type="InterPro" id="IPR010056">
    <property type="entry name" value="Phage_rep_org__N"/>
</dbReference>
<protein>
    <submittedName>
        <fullName evidence="4">DnaD like replication protein</fullName>
    </submittedName>
</protein>